<organism evidence="2 3">
    <name type="scientific">Trichoderma harzianum CBS 226.95</name>
    <dbReference type="NCBI Taxonomy" id="983964"/>
    <lineage>
        <taxon>Eukaryota</taxon>
        <taxon>Fungi</taxon>
        <taxon>Dikarya</taxon>
        <taxon>Ascomycota</taxon>
        <taxon>Pezizomycotina</taxon>
        <taxon>Sordariomycetes</taxon>
        <taxon>Hypocreomycetidae</taxon>
        <taxon>Hypocreales</taxon>
        <taxon>Hypocreaceae</taxon>
        <taxon>Trichoderma</taxon>
    </lineage>
</organism>
<keyword evidence="3" id="KW-1185">Reference proteome</keyword>
<evidence type="ECO:0000313" key="3">
    <source>
        <dbReference type="Proteomes" id="UP000241690"/>
    </source>
</evidence>
<reference evidence="2 3" key="1">
    <citation type="submission" date="2016-07" db="EMBL/GenBank/DDBJ databases">
        <title>Multiple horizontal gene transfer events from other fungi enriched the ability of initially mycotrophic Trichoderma (Ascomycota) to feed on dead plant biomass.</title>
        <authorList>
            <consortium name="DOE Joint Genome Institute"/>
            <person name="Aerts A."/>
            <person name="Atanasova L."/>
            <person name="Chenthamara K."/>
            <person name="Zhang J."/>
            <person name="Grujic M."/>
            <person name="Henrissat B."/>
            <person name="Kuo A."/>
            <person name="Salamov A."/>
            <person name="Lipzen A."/>
            <person name="Labutti K."/>
            <person name="Barry K."/>
            <person name="Miao Y."/>
            <person name="Rahimi M.J."/>
            <person name="Shen Q."/>
            <person name="Grigoriev I.V."/>
            <person name="Kubicek C.P."/>
            <person name="Druzhinina I.S."/>
        </authorList>
    </citation>
    <scope>NUCLEOTIDE SEQUENCE [LARGE SCALE GENOMIC DNA]</scope>
    <source>
        <strain evidence="2 3">CBS 226.95</strain>
    </source>
</reference>
<dbReference type="EMBL" id="KZ679676">
    <property type="protein sequence ID" value="PTB58616.1"/>
    <property type="molecule type" value="Genomic_DNA"/>
</dbReference>
<dbReference type="GeneID" id="36622579"/>
<protein>
    <submittedName>
        <fullName evidence="2">Uncharacterized protein</fullName>
    </submittedName>
</protein>
<gene>
    <name evidence="2" type="ORF">M431DRAFT_281440</name>
</gene>
<sequence>MAQNATRWKQKQKARSKEARSRMRSTAMRPAQKPVGGKFSASLLLCLSDPMGRRKEEEYNTKMVDGYEAPQQKEVRRPVAPRSCGWRPGTLYLGAWPDGSGQARYWARREQSARPNPRWWLVL</sequence>
<accession>A0A2T4ANF6</accession>
<evidence type="ECO:0000313" key="2">
    <source>
        <dbReference type="EMBL" id="PTB58616.1"/>
    </source>
</evidence>
<dbReference type="Proteomes" id="UP000241690">
    <property type="component" value="Unassembled WGS sequence"/>
</dbReference>
<evidence type="ECO:0000256" key="1">
    <source>
        <dbReference type="SAM" id="MobiDB-lite"/>
    </source>
</evidence>
<name>A0A2T4ANF6_TRIHA</name>
<dbReference type="RefSeq" id="XP_024778293.1">
    <property type="nucleotide sequence ID" value="XM_024914014.1"/>
</dbReference>
<feature type="region of interest" description="Disordered" evidence="1">
    <location>
        <begin position="1"/>
        <end position="35"/>
    </location>
</feature>
<dbReference type="AlphaFoldDB" id="A0A2T4ANF6"/>
<proteinExistence type="predicted"/>